<organism evidence="2 3">
    <name type="scientific">Aplysia californica</name>
    <name type="common">California sea hare</name>
    <dbReference type="NCBI Taxonomy" id="6500"/>
    <lineage>
        <taxon>Eukaryota</taxon>
        <taxon>Metazoa</taxon>
        <taxon>Spiralia</taxon>
        <taxon>Lophotrochozoa</taxon>
        <taxon>Mollusca</taxon>
        <taxon>Gastropoda</taxon>
        <taxon>Heterobranchia</taxon>
        <taxon>Euthyneura</taxon>
        <taxon>Tectipleura</taxon>
        <taxon>Aplysiida</taxon>
        <taxon>Aplysioidea</taxon>
        <taxon>Aplysiidae</taxon>
        <taxon>Aplysia</taxon>
    </lineage>
</organism>
<dbReference type="GeneID" id="101846951"/>
<reference evidence="3" key="1">
    <citation type="submission" date="2025-08" db="UniProtKB">
        <authorList>
            <consortium name="RefSeq"/>
        </authorList>
    </citation>
    <scope>IDENTIFICATION</scope>
</reference>
<evidence type="ECO:0000313" key="2">
    <source>
        <dbReference type="Proteomes" id="UP000694888"/>
    </source>
</evidence>
<keyword evidence="2" id="KW-1185">Reference proteome</keyword>
<evidence type="ECO:0000313" key="3">
    <source>
        <dbReference type="RefSeq" id="XP_005093707.2"/>
    </source>
</evidence>
<gene>
    <name evidence="3" type="primary">LOC101846951</name>
</gene>
<dbReference type="Proteomes" id="UP000694888">
    <property type="component" value="Unplaced"/>
</dbReference>
<evidence type="ECO:0000256" key="1">
    <source>
        <dbReference type="SAM" id="MobiDB-lite"/>
    </source>
</evidence>
<dbReference type="RefSeq" id="XP_005093707.2">
    <property type="nucleotide sequence ID" value="XM_005093650.3"/>
</dbReference>
<sequence>MSDRRILISSTRIPAPIDLTTTDENIFSTSETTDERIRTPSTPTPAACVRTTTEDNNLSAATSAPSQEHATTLDLLSCGAEINITGLSKDWRLTGQGAYGAVYVGMRGVASREGHAYFNGQAFLWIPLYDRSSFGSGLTISLTVQEDAAESQIPQTLVSNCGRDLHPSFSITLDPVTLTVEFKVIVVSTMIPYPVHESLKLNIQYMPGTVKTVELQCDGIQLIGRVDGSVASTRLSSKGHFELASRPKPMYIGKGCRREGEGNFRGTLQSVSVHRCVRVRFNNKGVT</sequence>
<accession>A0ABM0JHE0</accession>
<name>A0ABM0JHE0_APLCA</name>
<protein>
    <submittedName>
        <fullName evidence="3">Uncharacterized protein LOC101846951</fullName>
    </submittedName>
</protein>
<feature type="compositionally biased region" description="Polar residues" evidence="1">
    <location>
        <begin position="22"/>
        <end position="31"/>
    </location>
</feature>
<feature type="region of interest" description="Disordered" evidence="1">
    <location>
        <begin position="22"/>
        <end position="44"/>
    </location>
</feature>
<proteinExistence type="predicted"/>